<dbReference type="Pfam" id="PF13604">
    <property type="entry name" value="AAA_30"/>
    <property type="match status" value="1"/>
</dbReference>
<dbReference type="InterPro" id="IPR014129">
    <property type="entry name" value="Conjug_relaxase_TraI"/>
</dbReference>
<accession>A0A514C8T5</accession>
<dbReference type="GO" id="GO:0003677">
    <property type="term" value="F:DNA binding"/>
    <property type="evidence" value="ECO:0007669"/>
    <property type="project" value="InterPro"/>
</dbReference>
<feature type="domain" description="TraI 2B/2B-like" evidence="4">
    <location>
        <begin position="626"/>
        <end position="700"/>
    </location>
</feature>
<dbReference type="InterPro" id="IPR014862">
    <property type="entry name" value="TrwC"/>
</dbReference>
<evidence type="ECO:0000259" key="2">
    <source>
        <dbReference type="Pfam" id="PF07057"/>
    </source>
</evidence>
<evidence type="ECO:0000256" key="1">
    <source>
        <dbReference type="SAM" id="MobiDB-lite"/>
    </source>
</evidence>
<proteinExistence type="predicted"/>
<dbReference type="RefSeq" id="WP_172694085.1">
    <property type="nucleotide sequence ID" value="NZ_CBCYIR010000044.1"/>
</dbReference>
<sequence>MLSVAPIAKNAENYYTAQDNYYFLGNAESRWLGKGAEALGLTGEVSKEQLREILAGRLPEGSSLERTENGKNTHRQGHDLTFSAPKSVSVLAVVLGDERMIAAHNDSVASALKEAETLASTRVMKDGQSVPVMTGNLVIAAFNHDTSRELDPQVHTHGLVMNMTEYEGNWRTLSSDTRHNSGFSEAVYKLRISLGRIYLHRMRQKVEAMGYKTYDSGPNGLWEIEGVPVAPFSQRHQQILDAAGHDASLKSRDVAALDTRRAKRTPDKEELLTEWFDRLDKNGFGSEARSRFDAEAKSREQDSLTPPPLPAALQKVADAALTEAVNALSERQVSMTYSAVLAKTLSGLDARPGIITVVRNAIDRAIEQRQLIPLDEQKGLFTSAAHLTDELTLQQLAAEVRTENRTPVFRVPETVFTGTAQKLADTLPNAAVIDSRGNRQMQRDRLAETAAVALQQGRTVLVIEADSKHTPEPVSGTLTTDKRRWTEKPALPVNGTVIVTGAETWSLKETVQLFAQAKETNTQILLLDSAGRKGTGNALRTLEDAGVVRFAAAGKPPVQTEIHSIGDKQQRYAAVAARYQALRREGVPVTVQVTGTRERAALTDAVRAELTAQGVLHGSPVSVTLLTPVWSDSKTRRDISQYREGMILEQWQDGKKSAERFTVSRVTPATRSVTLEDSRGQSQVIKVTKLDSSWSLFHPAQKNIAAGETLTLLAKHGRLAAGDTLTVTAVTDSTLTAEHRGRRVTLPLTAGLKADYAYVTTPGQSLPDNQVVLAAASVRDTRADFFNTVARSGKKVELFTPLDNTETDRRLARSPHYQTVAARLGTDPQNPDTSVRQAAERLWSVPEKAVRQGIVLTQENQVMFSVTDVVAKTLPLHPSLTAESIRLQTAKMAAAGELIPVPGSGKNEYVTAAAWESEKQIIRAILQGKGTQQPFFERVPESVLAGLTPGQQAATWLILESTDRFIAVQGYAGVGKTTQFKAVMRSLDLLPEDARPEVRGLAPTHRAVGEMAATGVKAQTLQSFLTDTAQLLRNGETPRFDNTLFLIDESSMIGNRNMAEVVAVIEAGGGRAVKSGDTAQEQAIDSGTPFELAQTRSALDTAIMKEIVRQTPALKPAVEAVIAGQMKQAAALLENVSPDIVPRLPDAHIPEKSVMQAGEEGVIRDIVRDYSSRTPEAREKTLIVVQTNADRTAVNAGVHEALTAGADVRRVRIPVLVQEKTQTESLHSVAGLAQHHGKTVLAGDTYYTLIVTERDKADGVVMLRDADKRDIPLSAFENSSRDIQVFRTETREMAEGEKVTFTRTDRNRGRVVNSTRTVSQIHDDGTLTLTDGQGSIRINPAEPADRHIDYGYAGTAHKAQGASEEYVIVLGGVTGGRQPLASRRNAYVALSRMKTHVQVYSDNLEKWLDKTGSNAARPTVHDLLLADSDRAAATGNRLYGAAKPLGDTAVGRALSRELGLTAESTARFVYGSQKYPEPGVAWPVYDRHGRPAGTRITPVLLNEQGHLNGAGQEQRLVGREEAAWMVLQRGSNGETRIADSMTEALAQLKQTPDSGVVVRLQPEEPVNAAVMRKLTGGLPADLSVPDMLRAGITAADDPITLKTAEEQRREAELKAAALPEKADTVRDASQDTRLDAEITREQQRLHSQENAHDRKAAVSLDEILRQEQLHRMRQTEKLQQAGKDIVREREPVREKEIGE</sequence>
<organism evidence="6">
    <name type="scientific">Morganella morganii</name>
    <name type="common">Proteus morganii</name>
    <dbReference type="NCBI Taxonomy" id="582"/>
    <lineage>
        <taxon>Bacteria</taxon>
        <taxon>Pseudomonadati</taxon>
        <taxon>Pseudomonadota</taxon>
        <taxon>Gammaproteobacteria</taxon>
        <taxon>Enterobacterales</taxon>
        <taxon>Morganellaceae</taxon>
        <taxon>Morganella</taxon>
    </lineage>
</organism>
<dbReference type="InterPro" id="IPR054558">
    <property type="entry name" value="TraI_hel_assoc_DBD_N"/>
</dbReference>
<feature type="domain" description="DNA helicase TraI type C-terminal" evidence="2">
    <location>
        <begin position="1419"/>
        <end position="1577"/>
    </location>
</feature>
<dbReference type="InterPro" id="IPR040668">
    <property type="entry name" value="TraI_2B"/>
</dbReference>
<dbReference type="SUPFAM" id="SSF55464">
    <property type="entry name" value="Origin of replication-binding domain, RBD-like"/>
    <property type="match status" value="1"/>
</dbReference>
<evidence type="ECO:0000313" key="6">
    <source>
        <dbReference type="EMBL" id="QDH76087.1"/>
    </source>
</evidence>
<dbReference type="InterPro" id="IPR014059">
    <property type="entry name" value="TraI/TrwC_relax"/>
</dbReference>
<dbReference type="EMBL" id="MK851048">
    <property type="protein sequence ID" value="QDH76087.1"/>
    <property type="molecule type" value="Genomic_DNA"/>
</dbReference>
<dbReference type="CDD" id="cd18809">
    <property type="entry name" value="SF1_C_RecD"/>
    <property type="match status" value="1"/>
</dbReference>
<dbReference type="Gene3D" id="3.40.50.300">
    <property type="entry name" value="P-loop containing nucleotide triphosphate hydrolases"/>
    <property type="match status" value="2"/>
</dbReference>
<protein>
    <submittedName>
        <fullName evidence="6">TraI</fullName>
    </submittedName>
</protein>
<dbReference type="GO" id="GO:0005524">
    <property type="term" value="F:ATP binding"/>
    <property type="evidence" value="ECO:0007669"/>
    <property type="project" value="InterPro"/>
</dbReference>
<dbReference type="SUPFAM" id="SSF52540">
    <property type="entry name" value="P-loop containing nucleoside triphosphate hydrolases"/>
    <property type="match status" value="2"/>
</dbReference>
<name>A0A514C8T5_MORMO</name>
<gene>
    <name evidence="6" type="primary">traI</name>
</gene>
<evidence type="ECO:0000259" key="4">
    <source>
        <dbReference type="Pfam" id="PF18340"/>
    </source>
</evidence>
<keyword evidence="6" id="KW-0614">Plasmid</keyword>
<dbReference type="Pfam" id="PF22232">
    <property type="entry name" value="TraI_hel_assoc_N"/>
    <property type="match status" value="1"/>
</dbReference>
<dbReference type="InterPro" id="IPR027417">
    <property type="entry name" value="P-loop_NTPase"/>
</dbReference>
<evidence type="ECO:0000259" key="3">
    <source>
        <dbReference type="Pfam" id="PF08751"/>
    </source>
</evidence>
<dbReference type="Pfam" id="PF08751">
    <property type="entry name" value="TrwC"/>
    <property type="match status" value="1"/>
</dbReference>
<feature type="compositionally biased region" description="Basic and acidic residues" evidence="1">
    <location>
        <begin position="1684"/>
        <end position="1699"/>
    </location>
</feature>
<dbReference type="Pfam" id="PF18340">
    <property type="entry name" value="TraI_2B"/>
    <property type="match status" value="1"/>
</dbReference>
<feature type="domain" description="TrwC relaxase" evidence="3">
    <location>
        <begin position="8"/>
        <end position="280"/>
    </location>
</feature>
<feature type="region of interest" description="Disordered" evidence="1">
    <location>
        <begin position="59"/>
        <end position="79"/>
    </location>
</feature>
<dbReference type="GO" id="GO:0003678">
    <property type="term" value="F:DNA helicase activity"/>
    <property type="evidence" value="ECO:0007669"/>
    <property type="project" value="InterPro"/>
</dbReference>
<dbReference type="NCBIfam" id="TIGR02686">
    <property type="entry name" value="relax_trwC"/>
    <property type="match status" value="1"/>
</dbReference>
<dbReference type="Gene3D" id="6.10.140.290">
    <property type="match status" value="1"/>
</dbReference>
<dbReference type="Pfam" id="PF07057">
    <property type="entry name" value="TraI_C"/>
    <property type="match status" value="1"/>
</dbReference>
<dbReference type="NCBIfam" id="TIGR02760">
    <property type="entry name" value="TraI_TIGR"/>
    <property type="match status" value="1"/>
</dbReference>
<reference evidence="6" key="1">
    <citation type="submission" date="2019-04" db="EMBL/GenBank/DDBJ databases">
        <authorList>
            <person name="Hu G."/>
            <person name="Luo X."/>
        </authorList>
    </citation>
    <scope>NUCLEOTIDE SEQUENCE</scope>
    <source>
        <strain evidence="6">MM1L5</strain>
        <plasmid evidence="6">pMM1L5</plasmid>
    </source>
</reference>
<feature type="domain" description="TraI helicase-associated ssDBD N-terminal" evidence="5">
    <location>
        <begin position="437"/>
        <end position="528"/>
    </location>
</feature>
<feature type="region of interest" description="Disordered" evidence="1">
    <location>
        <begin position="1676"/>
        <end position="1699"/>
    </location>
</feature>
<dbReference type="NCBIfam" id="NF041492">
    <property type="entry name" value="MobF"/>
    <property type="match status" value="1"/>
</dbReference>
<evidence type="ECO:0000259" key="5">
    <source>
        <dbReference type="Pfam" id="PF22232"/>
    </source>
</evidence>
<geneLocation type="plasmid" evidence="6">
    <name>pMM1L5</name>
</geneLocation>
<dbReference type="InterPro" id="IPR009767">
    <property type="entry name" value="DNA_helicase_TraI_C"/>
</dbReference>
<dbReference type="GO" id="GO:0016818">
    <property type="term" value="F:hydrolase activity, acting on acid anhydrides, in phosphorus-containing anhydrides"/>
    <property type="evidence" value="ECO:0007669"/>
    <property type="project" value="InterPro"/>
</dbReference>